<dbReference type="Proteomes" id="UP000245771">
    <property type="component" value="Unassembled WGS sequence"/>
</dbReference>
<dbReference type="STRING" id="1280837.A0A316VDW0"/>
<dbReference type="AlphaFoldDB" id="A0A316VDW0"/>
<protein>
    <recommendedName>
        <fullName evidence="3">N-acetyl-D-glucosamine kinase</fullName>
        <ecNumber evidence="2">2.7.1.59</ecNumber>
    </recommendedName>
    <alternativeName>
        <fullName evidence="4">GlcNAc kinase</fullName>
    </alternativeName>
</protein>
<feature type="compositionally biased region" description="Acidic residues" evidence="5">
    <location>
        <begin position="272"/>
        <end position="286"/>
    </location>
</feature>
<dbReference type="EC" id="2.7.1.59" evidence="2"/>
<accession>A0A316VDW0</accession>
<gene>
    <name evidence="7" type="ORF">FA14DRAFT_179197</name>
</gene>
<organism evidence="7 8">
    <name type="scientific">Meira miltonrushii</name>
    <dbReference type="NCBI Taxonomy" id="1280837"/>
    <lineage>
        <taxon>Eukaryota</taxon>
        <taxon>Fungi</taxon>
        <taxon>Dikarya</taxon>
        <taxon>Basidiomycota</taxon>
        <taxon>Ustilaginomycotina</taxon>
        <taxon>Exobasidiomycetes</taxon>
        <taxon>Exobasidiales</taxon>
        <taxon>Brachybasidiaceae</taxon>
        <taxon>Meira</taxon>
    </lineage>
</organism>
<proteinExistence type="inferred from homology"/>
<feature type="compositionally biased region" description="Low complexity" evidence="5">
    <location>
        <begin position="463"/>
        <end position="481"/>
    </location>
</feature>
<dbReference type="RefSeq" id="XP_025356131.1">
    <property type="nucleotide sequence ID" value="XM_025500905.1"/>
</dbReference>
<evidence type="ECO:0000256" key="2">
    <source>
        <dbReference type="ARBA" id="ARBA00012122"/>
    </source>
</evidence>
<evidence type="ECO:0000256" key="5">
    <source>
        <dbReference type="SAM" id="MobiDB-lite"/>
    </source>
</evidence>
<dbReference type="SUPFAM" id="SSF53067">
    <property type="entry name" value="Actin-like ATPase domain"/>
    <property type="match status" value="3"/>
</dbReference>
<feature type="compositionally biased region" description="Polar residues" evidence="5">
    <location>
        <begin position="565"/>
        <end position="578"/>
    </location>
</feature>
<evidence type="ECO:0000256" key="3">
    <source>
        <dbReference type="ARBA" id="ARBA00014974"/>
    </source>
</evidence>
<sequence>MNMRPWPPRLYLAIDCGGTKAAAAICNEQGEIVGRGQGGPANYTDIGLLPFLASVEDAVKIALEGARLFYAELNDQIQWQILDQQSTSTDSIHSSFHRQIDDEEEDDDGRKSTHSALTIADALASIKPNSLTHHTPSPSIQAAWLGIAGVDSPADVTTLSPHLATLFSIPHPSNRLIVANDTSLLASPIADSLRPEIKSGVVAIAGTGSIVMSFRRKRNGMLGVLGRVGGFGWLIGDEGSGYSVGRTAVRSVLDLTDHERLRMEDERSMMNAEEEEDSELDEDDAREDGSTQIEDTATTFEMDMTRRMSKDGEITLPSTPPRGHLLRDRILQHWGLISTDELLRAVYFDDAQCGQPNGRGVPAAASNPSKQCVAPVTDRVDQLSKTESTLRDDIQSTLTKRFNVAQIEKNNSTDSNLSRKLTLLPTRTARTSSSSMTDEPPSASLLPPTVHTLDVETRLRGVSPIPSLSSSPGSRSSNTFSDVANSSTAPSPAFTRENSTSRCGQTRMSQDEPLRTTAELSSGLATEITSASSSLSMSAGRHGIEPVSVHRRKETEEEKGEKSNGCGSMSTSNASTGSAEGKHPRSTLERKHRLASLAPLVFHLAFTHNDAESLEILRTQAHFMAKQIEKICKVDRTARAYLNVKNSVLCLGGSLVGVKNYRELLVEQLASLGIVFARVEFVGDPAKRGAIALSHVMERAREEK</sequence>
<evidence type="ECO:0000313" key="7">
    <source>
        <dbReference type="EMBL" id="PWN35829.1"/>
    </source>
</evidence>
<reference evidence="7 8" key="1">
    <citation type="journal article" date="2018" name="Mol. Biol. Evol.">
        <title>Broad Genomic Sampling Reveals a Smut Pathogenic Ancestry of the Fungal Clade Ustilaginomycotina.</title>
        <authorList>
            <person name="Kijpornyongpan T."/>
            <person name="Mondo S.J."/>
            <person name="Barry K."/>
            <person name="Sandor L."/>
            <person name="Lee J."/>
            <person name="Lipzen A."/>
            <person name="Pangilinan J."/>
            <person name="LaButti K."/>
            <person name="Hainaut M."/>
            <person name="Henrissat B."/>
            <person name="Grigoriev I.V."/>
            <person name="Spatafora J.W."/>
            <person name="Aime M.C."/>
        </authorList>
    </citation>
    <scope>NUCLEOTIDE SEQUENCE [LARGE SCALE GENOMIC DNA]</scope>
    <source>
        <strain evidence="7 8">MCA 3882</strain>
    </source>
</reference>
<dbReference type="OrthoDB" id="311172at2759"/>
<feature type="region of interest" description="Disordered" evidence="5">
    <location>
        <begin position="264"/>
        <end position="293"/>
    </location>
</feature>
<dbReference type="PANTHER" id="PTHR43190">
    <property type="entry name" value="N-ACETYL-D-GLUCOSAMINE KINASE"/>
    <property type="match status" value="1"/>
</dbReference>
<feature type="compositionally biased region" description="Polar residues" evidence="5">
    <location>
        <begin position="518"/>
        <end position="529"/>
    </location>
</feature>
<dbReference type="PANTHER" id="PTHR43190:SF3">
    <property type="entry name" value="N-ACETYL-D-GLUCOSAMINE KINASE"/>
    <property type="match status" value="1"/>
</dbReference>
<dbReference type="InParanoid" id="A0A316VDW0"/>
<feature type="domain" description="ATPase BadF/BadG/BcrA/BcrD type" evidence="6">
    <location>
        <begin position="14"/>
        <end position="254"/>
    </location>
</feature>
<evidence type="ECO:0000256" key="4">
    <source>
        <dbReference type="ARBA" id="ARBA00031123"/>
    </source>
</evidence>
<evidence type="ECO:0000313" key="8">
    <source>
        <dbReference type="Proteomes" id="UP000245771"/>
    </source>
</evidence>
<dbReference type="InterPro" id="IPR052519">
    <property type="entry name" value="Euk-type_GlcNAc_Kinase"/>
</dbReference>
<evidence type="ECO:0000259" key="6">
    <source>
        <dbReference type="Pfam" id="PF01869"/>
    </source>
</evidence>
<dbReference type="InterPro" id="IPR002731">
    <property type="entry name" value="ATPase_BadF"/>
</dbReference>
<dbReference type="Gene3D" id="3.30.420.40">
    <property type="match status" value="3"/>
</dbReference>
<dbReference type="Pfam" id="PF01869">
    <property type="entry name" value="BcrAD_BadFG"/>
    <property type="match status" value="1"/>
</dbReference>
<feature type="region of interest" description="Disordered" evidence="5">
    <location>
        <begin position="92"/>
        <end position="113"/>
    </location>
</feature>
<evidence type="ECO:0000256" key="1">
    <source>
        <dbReference type="ARBA" id="ARBA00006198"/>
    </source>
</evidence>
<dbReference type="EMBL" id="KZ819603">
    <property type="protein sequence ID" value="PWN35829.1"/>
    <property type="molecule type" value="Genomic_DNA"/>
</dbReference>
<feature type="compositionally biased region" description="Basic and acidic residues" evidence="5">
    <location>
        <begin position="553"/>
        <end position="562"/>
    </location>
</feature>
<feature type="region of interest" description="Disordered" evidence="5">
    <location>
        <begin position="462"/>
        <end position="590"/>
    </location>
</feature>
<comment type="similarity">
    <text evidence="1">Belongs to the eukaryotic-type N-acetylglucosamine kinase family.</text>
</comment>
<name>A0A316VDW0_9BASI</name>
<keyword evidence="8" id="KW-1185">Reference proteome</keyword>
<dbReference type="GO" id="GO:0045127">
    <property type="term" value="F:N-acetylglucosamine kinase activity"/>
    <property type="evidence" value="ECO:0007669"/>
    <property type="project" value="UniProtKB-EC"/>
</dbReference>
<feature type="compositionally biased region" description="Low complexity" evidence="5">
    <location>
        <begin position="530"/>
        <end position="539"/>
    </location>
</feature>
<dbReference type="InterPro" id="IPR043129">
    <property type="entry name" value="ATPase_NBD"/>
</dbReference>
<feature type="region of interest" description="Disordered" evidence="5">
    <location>
        <begin position="412"/>
        <end position="448"/>
    </location>
</feature>
<feature type="compositionally biased region" description="Basic and acidic residues" evidence="5">
    <location>
        <begin position="580"/>
        <end position="589"/>
    </location>
</feature>
<dbReference type="GeneID" id="37022686"/>
<feature type="compositionally biased region" description="Polar residues" evidence="5">
    <location>
        <begin position="482"/>
        <end position="508"/>
    </location>
</feature>
<feature type="compositionally biased region" description="Low complexity" evidence="5">
    <location>
        <begin position="419"/>
        <end position="435"/>
    </location>
</feature>